<reference evidence="2" key="2">
    <citation type="submission" date="2021-03" db="UniProtKB">
        <authorList>
            <consortium name="EnsemblPlants"/>
        </authorList>
    </citation>
    <scope>IDENTIFICATION</scope>
</reference>
<proteinExistence type="predicted"/>
<dbReference type="Pfam" id="PF20241">
    <property type="entry name" value="DUF6598"/>
    <property type="match status" value="1"/>
</dbReference>
<dbReference type="Gramene" id="AUR62009540-RA">
    <property type="protein sequence ID" value="AUR62009540-RA:cds"/>
    <property type="gene ID" value="AUR62009540"/>
</dbReference>
<dbReference type="Proteomes" id="UP000596660">
    <property type="component" value="Unplaced"/>
</dbReference>
<dbReference type="AlphaFoldDB" id="A0A803LCF1"/>
<feature type="domain" description="DUF6598" evidence="1">
    <location>
        <begin position="21"/>
        <end position="224"/>
    </location>
</feature>
<evidence type="ECO:0000313" key="2">
    <source>
        <dbReference type="EnsemblPlants" id="AUR62009540-RA:cds"/>
    </source>
</evidence>
<dbReference type="PANTHER" id="PTHR33065">
    <property type="entry name" value="OS07G0486400 PROTEIN"/>
    <property type="match status" value="1"/>
</dbReference>
<name>A0A803LCF1_CHEQI</name>
<accession>A0A803LCF1</accession>
<dbReference type="InterPro" id="IPR046533">
    <property type="entry name" value="DUF6598"/>
</dbReference>
<organism evidence="2 3">
    <name type="scientific">Chenopodium quinoa</name>
    <name type="common">Quinoa</name>
    <dbReference type="NCBI Taxonomy" id="63459"/>
    <lineage>
        <taxon>Eukaryota</taxon>
        <taxon>Viridiplantae</taxon>
        <taxon>Streptophyta</taxon>
        <taxon>Embryophyta</taxon>
        <taxon>Tracheophyta</taxon>
        <taxon>Spermatophyta</taxon>
        <taxon>Magnoliopsida</taxon>
        <taxon>eudicotyledons</taxon>
        <taxon>Gunneridae</taxon>
        <taxon>Pentapetalae</taxon>
        <taxon>Caryophyllales</taxon>
        <taxon>Chenopodiaceae</taxon>
        <taxon>Chenopodioideae</taxon>
        <taxon>Atripliceae</taxon>
        <taxon>Chenopodium</taxon>
    </lineage>
</organism>
<evidence type="ECO:0000259" key="1">
    <source>
        <dbReference type="Pfam" id="PF20241"/>
    </source>
</evidence>
<evidence type="ECO:0000313" key="3">
    <source>
        <dbReference type="Proteomes" id="UP000596660"/>
    </source>
</evidence>
<dbReference type="EnsemblPlants" id="AUR62009540-RA">
    <property type="protein sequence ID" value="AUR62009540-RA:cds"/>
    <property type="gene ID" value="AUR62009540"/>
</dbReference>
<keyword evidence="3" id="KW-1185">Reference proteome</keyword>
<dbReference type="PANTHER" id="PTHR33065:SF88">
    <property type="entry name" value="OS11G0104220 PROTEIN"/>
    <property type="match status" value="1"/>
</dbReference>
<reference evidence="2" key="1">
    <citation type="journal article" date="2017" name="Nature">
        <title>The genome of Chenopodium quinoa.</title>
        <authorList>
            <person name="Jarvis D.E."/>
            <person name="Ho Y.S."/>
            <person name="Lightfoot D.J."/>
            <person name="Schmoeckel S.M."/>
            <person name="Li B."/>
            <person name="Borm T.J.A."/>
            <person name="Ohyanagi H."/>
            <person name="Mineta K."/>
            <person name="Michell C.T."/>
            <person name="Saber N."/>
            <person name="Kharbatia N.M."/>
            <person name="Rupper R.R."/>
            <person name="Sharp A.R."/>
            <person name="Dally N."/>
            <person name="Boughton B.A."/>
            <person name="Woo Y.H."/>
            <person name="Gao G."/>
            <person name="Schijlen E.G.W.M."/>
            <person name="Guo X."/>
            <person name="Momin A.A."/>
            <person name="Negrao S."/>
            <person name="Al-Babili S."/>
            <person name="Gehring C."/>
            <person name="Roessner U."/>
            <person name="Jung C."/>
            <person name="Murphy K."/>
            <person name="Arold S.T."/>
            <person name="Gojobori T."/>
            <person name="van der Linden C.G."/>
            <person name="van Loo E.N."/>
            <person name="Jellen E.N."/>
            <person name="Maughan P.J."/>
            <person name="Tester M."/>
        </authorList>
    </citation>
    <scope>NUCLEOTIDE SEQUENCE [LARGE SCALE GENOMIC DNA]</scope>
    <source>
        <strain evidence="2">cv. PI 614886</strain>
    </source>
</reference>
<sequence length="275" mass="31100">MQKLSFDSISRIVSDDRCAYMEFFSVSICFYGDDGCKGVTGQISACDEDEDFVLFDGALGYHNSHETVNPTGPRRSYRGDHFLISVDLEDGEGREISCGCVGYDFSNAHIVYNMRMCSIIRGKHGFAALHYTIFSDAIQSKLKFTLSPVTFFTNVNYQVYGKIVTSYSSYKYSTHYQKKYYRSMVFKKGKEEAVKLGVIPLSKSVVAVPLNGSSSLIVSAKLHVLLNGNHIETVQYVQTFNPRCPKRTHSKKSRDESTGKNFRFQASIKWTKFDI</sequence>
<protein>
    <recommendedName>
        <fullName evidence="1">DUF6598 domain-containing protein</fullName>
    </recommendedName>
</protein>